<sequence>MAEPHDGPPADAAKDRDDDTAAEHELRVMLARTVPNLPTPLDRMGQVKERVRRRRRRQRAWGAALAFAVLAGGGLLLPQALTGEGGDPRPLVAETAERESGPVTPAAPRRAQRTVVHPGLAGMELSVPVEWQTLTMPDVPAYRGIVGNNTLYLSTQPLARFPTPCNGRTRCTPVEQLRPDGVLVQFQMAFGAQVPEKTRQLGKPLIRNDEMYTACKDIGGAYDYSGAIGGVPHPDSPVFVSVCAGPDMPEGRLQEITGFMAKAVFRGTGKPSAAERDAPPPAGTALDDPATQTSDRPGTRAPAPPGTGSTAPPETGSADPPGSRHADPPGTRHGVP</sequence>
<dbReference type="AlphaFoldDB" id="I2N0Y0"/>
<evidence type="ECO:0000256" key="1">
    <source>
        <dbReference type="SAM" id="MobiDB-lite"/>
    </source>
</evidence>
<proteinExistence type="predicted"/>
<evidence type="ECO:0000256" key="2">
    <source>
        <dbReference type="SAM" id="Phobius"/>
    </source>
</evidence>
<name>I2N0Y0_STRT9</name>
<organism evidence="3 4">
    <name type="scientific">Streptomyces tsukubensis (strain DSM 42081 / NBRC 108919 / NRRL 18488 / 9993)</name>
    <dbReference type="NCBI Taxonomy" id="1114943"/>
    <lineage>
        <taxon>Bacteria</taxon>
        <taxon>Bacillati</taxon>
        <taxon>Actinomycetota</taxon>
        <taxon>Actinomycetes</taxon>
        <taxon>Kitasatosporales</taxon>
        <taxon>Streptomycetaceae</taxon>
        <taxon>Streptomyces</taxon>
    </lineage>
</organism>
<reference evidence="3 4" key="1">
    <citation type="journal article" date="2012" name="J. Bacteriol.">
        <title>Draft genome of Streptomyces tsukubaensis NRRL 18488, the producer of the clinically important immunosuppressant tacrolimus (FK506).</title>
        <authorList>
            <person name="Barreiro C."/>
            <person name="Prieto C."/>
            <person name="Sola-Landa A."/>
            <person name="Solera E."/>
            <person name="Martinez-Castro M."/>
            <person name="Perez-Redondo R."/>
            <person name="Garcia-Estrada C."/>
            <person name="Aparicio J.F."/>
            <person name="Fernandez-Martinez L.T."/>
            <person name="Santos-Aberturas J."/>
            <person name="Salehi-Najafabadi Z."/>
            <person name="Rodriguez-Garcia A."/>
            <person name="Tauch A."/>
            <person name="Martin J.F."/>
        </authorList>
    </citation>
    <scope>NUCLEOTIDE SEQUENCE [LARGE SCALE GENOMIC DNA]</scope>
    <source>
        <strain evidence="4">DSM 42081 / NBRC 108919 / NRRL 18488 / 9993</strain>
    </source>
</reference>
<feature type="region of interest" description="Disordered" evidence="1">
    <location>
        <begin position="1"/>
        <end position="20"/>
    </location>
</feature>
<accession>I2N0Y0</accession>
<keyword evidence="2" id="KW-1133">Transmembrane helix</keyword>
<keyword evidence="4" id="KW-1185">Reference proteome</keyword>
<dbReference type="RefSeq" id="WP_006348424.1">
    <property type="nucleotide sequence ID" value="NZ_CP029159.1"/>
</dbReference>
<feature type="compositionally biased region" description="Low complexity" evidence="1">
    <location>
        <begin position="306"/>
        <end position="317"/>
    </location>
</feature>
<dbReference type="EMBL" id="CP029159">
    <property type="protein sequence ID" value="QKM69040.1"/>
    <property type="molecule type" value="Genomic_DNA"/>
</dbReference>
<gene>
    <name evidence="3" type="ORF">STSU_019645</name>
</gene>
<keyword evidence="2" id="KW-0472">Membrane</keyword>
<evidence type="ECO:0000313" key="3">
    <source>
        <dbReference type="EMBL" id="QKM69040.1"/>
    </source>
</evidence>
<feature type="region of interest" description="Disordered" evidence="1">
    <location>
        <begin position="86"/>
        <end position="111"/>
    </location>
</feature>
<protein>
    <submittedName>
        <fullName evidence="3">Uncharacterized protein</fullName>
    </submittedName>
</protein>
<feature type="transmembrane region" description="Helical" evidence="2">
    <location>
        <begin position="60"/>
        <end position="81"/>
    </location>
</feature>
<dbReference type="Proteomes" id="UP000005940">
    <property type="component" value="Chromosome"/>
</dbReference>
<evidence type="ECO:0000313" key="4">
    <source>
        <dbReference type="Proteomes" id="UP000005940"/>
    </source>
</evidence>
<feature type="region of interest" description="Disordered" evidence="1">
    <location>
        <begin position="267"/>
        <end position="336"/>
    </location>
</feature>
<keyword evidence="2" id="KW-0812">Transmembrane</keyword>